<dbReference type="InterPro" id="IPR043136">
    <property type="entry name" value="B30.2/SPRY_sf"/>
</dbReference>
<evidence type="ECO:0000256" key="1">
    <source>
        <dbReference type="ARBA" id="ARBA00022723"/>
    </source>
</evidence>
<dbReference type="Gene3D" id="2.60.120.920">
    <property type="match status" value="1"/>
</dbReference>
<evidence type="ECO:0000313" key="6">
    <source>
        <dbReference type="Proteomes" id="UP001439008"/>
    </source>
</evidence>
<dbReference type="InterPro" id="IPR013320">
    <property type="entry name" value="ConA-like_dom_sf"/>
</dbReference>
<feature type="non-terminal residue" evidence="5">
    <location>
        <position position="1"/>
    </location>
</feature>
<dbReference type="PROSITE" id="PS50188">
    <property type="entry name" value="B302_SPRY"/>
    <property type="match status" value="1"/>
</dbReference>
<organism evidence="5 6">
    <name type="scientific">Bonamia ostreae</name>
    <dbReference type="NCBI Taxonomy" id="126728"/>
    <lineage>
        <taxon>Eukaryota</taxon>
        <taxon>Sar</taxon>
        <taxon>Rhizaria</taxon>
        <taxon>Endomyxa</taxon>
        <taxon>Ascetosporea</taxon>
        <taxon>Haplosporida</taxon>
        <taxon>Bonamia</taxon>
    </lineage>
</organism>
<gene>
    <name evidence="5" type="ORF">MHBO_004888</name>
</gene>
<proteinExistence type="predicted"/>
<dbReference type="EMBL" id="JBDODL010005646">
    <property type="protein sequence ID" value="MES1923331.1"/>
    <property type="molecule type" value="Genomic_DNA"/>
</dbReference>
<feature type="non-terminal residue" evidence="5">
    <location>
        <position position="158"/>
    </location>
</feature>
<feature type="domain" description="B30.2/SPRY" evidence="4">
    <location>
        <begin position="45"/>
        <end position="158"/>
    </location>
</feature>
<name>A0ABV2AUI4_9EUKA</name>
<reference evidence="5 6" key="1">
    <citation type="journal article" date="2024" name="BMC Biol.">
        <title>Comparative genomics of Ascetosporea gives new insight into the evolutionary basis for animal parasitism in Rhizaria.</title>
        <authorList>
            <person name="Hiltunen Thoren M."/>
            <person name="Onut-Brannstrom I."/>
            <person name="Alfjorden A."/>
            <person name="Peckova H."/>
            <person name="Swords F."/>
            <person name="Hooper C."/>
            <person name="Holzer A.S."/>
            <person name="Bass D."/>
            <person name="Burki F."/>
        </authorList>
    </citation>
    <scope>NUCLEOTIDE SEQUENCE [LARGE SCALE GENOMIC DNA]</scope>
    <source>
        <strain evidence="5">20-A016</strain>
    </source>
</reference>
<keyword evidence="6" id="KW-1185">Reference proteome</keyword>
<comment type="caution">
    <text evidence="5">The sequence shown here is derived from an EMBL/GenBank/DDBJ whole genome shotgun (WGS) entry which is preliminary data.</text>
</comment>
<evidence type="ECO:0000313" key="5">
    <source>
        <dbReference type="EMBL" id="MES1923331.1"/>
    </source>
</evidence>
<evidence type="ECO:0000256" key="2">
    <source>
        <dbReference type="ARBA" id="ARBA00022771"/>
    </source>
</evidence>
<keyword evidence="2" id="KW-0863">Zinc-finger</keyword>
<keyword evidence="1" id="KW-0479">Metal-binding</keyword>
<dbReference type="Pfam" id="PF00622">
    <property type="entry name" value="SPRY"/>
    <property type="match status" value="1"/>
</dbReference>
<dbReference type="PANTHER" id="PTHR13363:SF5">
    <property type="entry name" value="E3 UBIQUITIN-PROTEIN LIGASE RNF123"/>
    <property type="match status" value="1"/>
</dbReference>
<evidence type="ECO:0000256" key="3">
    <source>
        <dbReference type="ARBA" id="ARBA00022833"/>
    </source>
</evidence>
<evidence type="ECO:0000259" key="4">
    <source>
        <dbReference type="PROSITE" id="PS50188"/>
    </source>
</evidence>
<sequence length="158" mass="18246">LMPFSVLVHNSNDNNKNFKELIKSNKFPEMLCFLQNVCHKKQFSAINNAEKLRKRNSFRKGPQKVSLKPIRDYNVLITETERGFSIKSEKDFVTVVGDVTVTKGAWYYEILLENSGLMQLGWANEKFMPQNIESGCGDDNFSWAYDGSRQLIWNESLP</sequence>
<keyword evidence="3" id="KW-0862">Zinc</keyword>
<protein>
    <recommendedName>
        <fullName evidence="4">B30.2/SPRY domain-containing protein</fullName>
    </recommendedName>
</protein>
<dbReference type="SUPFAM" id="SSF49899">
    <property type="entry name" value="Concanavalin A-like lectins/glucanases"/>
    <property type="match status" value="1"/>
</dbReference>
<dbReference type="PANTHER" id="PTHR13363">
    <property type="entry name" value="RING FINGER AND SRY DOMAIN-CONTAINING"/>
    <property type="match status" value="1"/>
</dbReference>
<dbReference type="InterPro" id="IPR001870">
    <property type="entry name" value="B30.2/SPRY"/>
</dbReference>
<dbReference type="InterPro" id="IPR003877">
    <property type="entry name" value="SPRY_dom"/>
</dbReference>
<dbReference type="Proteomes" id="UP001439008">
    <property type="component" value="Unassembled WGS sequence"/>
</dbReference>
<dbReference type="InterPro" id="IPR045129">
    <property type="entry name" value="RNF123/RKP/RSPRY1"/>
</dbReference>
<accession>A0ABV2AUI4</accession>